<gene>
    <name evidence="1" type="ORF">MW7_011320</name>
</gene>
<name>A0ACD3SNF5_9BURK</name>
<protein>
    <submittedName>
        <fullName evidence="1">MarR family transcriptional regulator</fullName>
    </submittedName>
</protein>
<reference evidence="1" key="1">
    <citation type="submission" date="2019-05" db="EMBL/GenBank/DDBJ databases">
        <title>Revised genome assembly of Burkholderiaceae (previously Ralstonia) sp. PBA.</title>
        <authorList>
            <person name="Gan H.M."/>
        </authorList>
    </citation>
    <scope>NUCLEOTIDE SEQUENCE</scope>
    <source>
        <strain evidence="1">PBA</strain>
    </source>
</reference>
<keyword evidence="2" id="KW-1185">Reference proteome</keyword>
<comment type="caution">
    <text evidence="1">The sequence shown here is derived from an EMBL/GenBank/DDBJ whole genome shotgun (WGS) entry which is preliminary data.</text>
</comment>
<sequence length="154" mass="16826">MTHAQDVLQALRRILRATDLHSGQLLRQTGLTATQLQVLHTLAGADLTAGALARQLCISQATLSDVLDRLETRQLVTRQRQASDKRRVTVALTSAGQQVLASTPNLLHADFLARFGALAEWERLMILSSLHRVAELMDAADLDVAAVLEVSELK</sequence>
<dbReference type="Proteomes" id="UP000004277">
    <property type="component" value="Unassembled WGS sequence"/>
</dbReference>
<proteinExistence type="predicted"/>
<accession>A0ACD3SNF5</accession>
<evidence type="ECO:0000313" key="2">
    <source>
        <dbReference type="Proteomes" id="UP000004277"/>
    </source>
</evidence>
<evidence type="ECO:0000313" key="1">
    <source>
        <dbReference type="EMBL" id="TMS57746.1"/>
    </source>
</evidence>
<dbReference type="EMBL" id="AKCV02000020">
    <property type="protein sequence ID" value="TMS57746.1"/>
    <property type="molecule type" value="Genomic_DNA"/>
</dbReference>
<organism evidence="1 2">
    <name type="scientific">Imbroritus primus</name>
    <dbReference type="NCBI Taxonomy" id="3058603"/>
    <lineage>
        <taxon>Bacteria</taxon>
        <taxon>Pseudomonadati</taxon>
        <taxon>Pseudomonadota</taxon>
        <taxon>Betaproteobacteria</taxon>
        <taxon>Burkholderiales</taxon>
        <taxon>Burkholderiaceae</taxon>
        <taxon>Imbroritus</taxon>
    </lineage>
</organism>